<protein>
    <recommendedName>
        <fullName evidence="6">Glucose-methanol-choline oxidoreductase C-terminal domain-containing protein</fullName>
    </recommendedName>
</protein>
<dbReference type="InterPro" id="IPR051473">
    <property type="entry name" value="P2Ox-like"/>
</dbReference>
<evidence type="ECO:0000256" key="4">
    <source>
        <dbReference type="ARBA" id="ARBA00022827"/>
    </source>
</evidence>
<sequence>MGSLQNDNVIIETDIFIAGSGPVGCTFARVILDSTNDLDTRVFMVDIGSLDSSVIGEHQKNDLRYQRDGNFFGMQLCFGPESALTIDDLYAGHVIDAALQPVSITDNDVPFSPYYNPKQDPSKNLPNCAITRAVGGMGTHWTCACPEPEEEERQNSPIKNELPEWLGRAKDLLKVRDDQYDNEIRHILVKLWLEKSREFEGRVRNLPLAVERSKEQQEVVTFAGPNTILGDWAKPGNFCTNSDCEKHCRFSLRSDHRVSTIVRYQKDYPDESKRGQVSYVAVWDLRSGKILSVKAKKYVIALGAICTPQVLWDSGFSDGSDFFGGPDLPAIGRYLSEQSLVTCQVVLKEDLREKIKENLWQYMVPNSEPQVNVKFTREKPWNGMINHDAYLYGSHKPGFKYDQRFIVDLRFYGRSEVSRENRLMFKEEGPDVLNNTPGVTFDVTRSDNDKYWDSLMEEDMRDAAKELGEIIEGSEPVWQPFGAALHVTGTTRMGHDNETKTSVVNEFSKVHGQSDLYIGGNGVIPDATACNPTLTSVGYAIKAAEHIVKQLRQDAGGSDAN</sequence>
<dbReference type="InterPro" id="IPR036188">
    <property type="entry name" value="FAD/NAD-bd_sf"/>
</dbReference>
<keyword evidence="3" id="KW-0285">Flavoprotein</keyword>
<accession>A0A0B7F7N4</accession>
<evidence type="ECO:0000259" key="6">
    <source>
        <dbReference type="Pfam" id="PF05199"/>
    </source>
</evidence>
<reference evidence="7 8" key="1">
    <citation type="submission" date="2014-11" db="EMBL/GenBank/DDBJ databases">
        <authorList>
            <person name="Wibberg Daniel"/>
        </authorList>
    </citation>
    <scope>NUCLEOTIDE SEQUENCE [LARGE SCALE GENOMIC DNA]</scope>
    <source>
        <strain evidence="7">Rhizoctonia solani AG1-IB 7/3/14</strain>
    </source>
</reference>
<evidence type="ECO:0000313" key="7">
    <source>
        <dbReference type="EMBL" id="CEL52919.1"/>
    </source>
</evidence>
<dbReference type="OrthoDB" id="269227at2759"/>
<dbReference type="PANTHER" id="PTHR42784:SF1">
    <property type="entry name" value="PYRANOSE 2-OXIDASE"/>
    <property type="match status" value="1"/>
</dbReference>
<dbReference type="STRING" id="1108050.A0A0B7F7N4"/>
<feature type="domain" description="Glucose-methanol-choline oxidoreductase C-terminal" evidence="6">
    <location>
        <begin position="482"/>
        <end position="539"/>
    </location>
</feature>
<name>A0A0B7F7N4_THACB</name>
<dbReference type="PANTHER" id="PTHR42784">
    <property type="entry name" value="PYRANOSE 2-OXIDASE"/>
    <property type="match status" value="1"/>
</dbReference>
<organism evidence="7 8">
    <name type="scientific">Thanatephorus cucumeris (strain AG1-IB / isolate 7/3/14)</name>
    <name type="common">Lettuce bottom rot fungus</name>
    <name type="synonym">Rhizoctonia solani</name>
    <dbReference type="NCBI Taxonomy" id="1108050"/>
    <lineage>
        <taxon>Eukaryota</taxon>
        <taxon>Fungi</taxon>
        <taxon>Dikarya</taxon>
        <taxon>Basidiomycota</taxon>
        <taxon>Agaricomycotina</taxon>
        <taxon>Agaricomycetes</taxon>
        <taxon>Cantharellales</taxon>
        <taxon>Ceratobasidiaceae</taxon>
        <taxon>Rhizoctonia</taxon>
        <taxon>Rhizoctonia solani AG-1</taxon>
    </lineage>
</organism>
<evidence type="ECO:0000313" key="8">
    <source>
        <dbReference type="Proteomes" id="UP000059188"/>
    </source>
</evidence>
<evidence type="ECO:0000256" key="2">
    <source>
        <dbReference type="ARBA" id="ARBA00010790"/>
    </source>
</evidence>
<comment type="similarity">
    <text evidence="2">Belongs to the GMC oxidoreductase family.</text>
</comment>
<dbReference type="Proteomes" id="UP000059188">
    <property type="component" value="Unassembled WGS sequence"/>
</dbReference>
<keyword evidence="4" id="KW-0274">FAD</keyword>
<dbReference type="SUPFAM" id="SSF54373">
    <property type="entry name" value="FAD-linked reductases, C-terminal domain"/>
    <property type="match status" value="1"/>
</dbReference>
<evidence type="ECO:0000256" key="5">
    <source>
        <dbReference type="ARBA" id="ARBA00023002"/>
    </source>
</evidence>
<dbReference type="Gene3D" id="3.50.50.60">
    <property type="entry name" value="FAD/NAD(P)-binding domain"/>
    <property type="match status" value="2"/>
</dbReference>
<dbReference type="InterPro" id="IPR007867">
    <property type="entry name" value="GMC_OxRtase_C"/>
</dbReference>
<dbReference type="Pfam" id="PF05199">
    <property type="entry name" value="GMC_oxred_C"/>
    <property type="match status" value="1"/>
</dbReference>
<proteinExistence type="inferred from homology"/>
<gene>
    <name evidence="7" type="ORF">RSOLAG1IB_05987</name>
</gene>
<dbReference type="GO" id="GO:0016614">
    <property type="term" value="F:oxidoreductase activity, acting on CH-OH group of donors"/>
    <property type="evidence" value="ECO:0007669"/>
    <property type="project" value="InterPro"/>
</dbReference>
<evidence type="ECO:0000256" key="1">
    <source>
        <dbReference type="ARBA" id="ARBA00001974"/>
    </source>
</evidence>
<evidence type="ECO:0000256" key="3">
    <source>
        <dbReference type="ARBA" id="ARBA00022630"/>
    </source>
</evidence>
<comment type="cofactor">
    <cofactor evidence="1">
        <name>FAD</name>
        <dbReference type="ChEBI" id="CHEBI:57692"/>
    </cofactor>
</comment>
<keyword evidence="8" id="KW-1185">Reference proteome</keyword>
<keyword evidence="5" id="KW-0560">Oxidoreductase</keyword>
<dbReference type="SUPFAM" id="SSF51905">
    <property type="entry name" value="FAD/NAD(P)-binding domain"/>
    <property type="match status" value="1"/>
</dbReference>
<dbReference type="EMBL" id="LN679110">
    <property type="protein sequence ID" value="CEL52919.1"/>
    <property type="molecule type" value="Genomic_DNA"/>
</dbReference>
<dbReference type="AlphaFoldDB" id="A0A0B7F7N4"/>